<accession>A0A512J9J6</accession>
<gene>
    <name evidence="2" type="ORF">GCM10007888_46180</name>
    <name evidence="1" type="ORF">MOX02_46600</name>
</gene>
<name>A0A512J9J6_9HYPH</name>
<organism evidence="1 3">
    <name type="scientific">Methylobacterium oxalidis</name>
    <dbReference type="NCBI Taxonomy" id="944322"/>
    <lineage>
        <taxon>Bacteria</taxon>
        <taxon>Pseudomonadati</taxon>
        <taxon>Pseudomonadota</taxon>
        <taxon>Alphaproteobacteria</taxon>
        <taxon>Hyphomicrobiales</taxon>
        <taxon>Methylobacteriaceae</taxon>
        <taxon>Methylobacterium</taxon>
    </lineage>
</organism>
<evidence type="ECO:0000313" key="1">
    <source>
        <dbReference type="EMBL" id="GEP06622.1"/>
    </source>
</evidence>
<evidence type="ECO:0000313" key="2">
    <source>
        <dbReference type="EMBL" id="GLS66236.1"/>
    </source>
</evidence>
<evidence type="ECO:0000313" key="4">
    <source>
        <dbReference type="Proteomes" id="UP001156856"/>
    </source>
</evidence>
<reference evidence="4" key="2">
    <citation type="journal article" date="2019" name="Int. J. Syst. Evol. Microbiol.">
        <title>The Global Catalogue of Microorganisms (GCM) 10K type strain sequencing project: providing services to taxonomists for standard genome sequencing and annotation.</title>
        <authorList>
            <consortium name="The Broad Institute Genomics Platform"/>
            <consortium name="The Broad Institute Genome Sequencing Center for Infectious Disease"/>
            <person name="Wu L."/>
            <person name="Ma J."/>
        </authorList>
    </citation>
    <scope>NUCLEOTIDE SEQUENCE [LARGE SCALE GENOMIC DNA]</scope>
    <source>
        <strain evidence="4">NBRC 107715</strain>
    </source>
</reference>
<reference evidence="2" key="4">
    <citation type="submission" date="2023-01" db="EMBL/GenBank/DDBJ databases">
        <title>Draft genome sequence of Methylobacterium oxalidis strain NBRC 107715.</title>
        <authorList>
            <person name="Sun Q."/>
            <person name="Mori K."/>
        </authorList>
    </citation>
    <scope>NUCLEOTIDE SEQUENCE</scope>
    <source>
        <strain evidence="2">NBRC 107715</strain>
    </source>
</reference>
<reference evidence="1 3" key="3">
    <citation type="submission" date="2019-07" db="EMBL/GenBank/DDBJ databases">
        <title>Whole genome shotgun sequence of Methylobacterium oxalidis NBRC 107715.</title>
        <authorList>
            <person name="Hosoyama A."/>
            <person name="Uohara A."/>
            <person name="Ohji S."/>
            <person name="Ichikawa N."/>
        </authorList>
    </citation>
    <scope>NUCLEOTIDE SEQUENCE [LARGE SCALE GENOMIC DNA]</scope>
    <source>
        <strain evidence="1 3">NBRC 107715</strain>
    </source>
</reference>
<protein>
    <submittedName>
        <fullName evidence="1">Uncharacterized protein</fullName>
    </submittedName>
</protein>
<comment type="caution">
    <text evidence="1">The sequence shown here is derived from an EMBL/GenBank/DDBJ whole genome shotgun (WGS) entry which is preliminary data.</text>
</comment>
<reference evidence="2" key="1">
    <citation type="journal article" date="2014" name="Int. J. Syst. Evol. Microbiol.">
        <title>Complete genome of a new Firmicutes species belonging to the dominant human colonic microbiota ('Ruminococcus bicirculans') reveals two chromosomes and a selective capacity to utilize plant glucans.</title>
        <authorList>
            <consortium name="NISC Comparative Sequencing Program"/>
            <person name="Wegmann U."/>
            <person name="Louis P."/>
            <person name="Goesmann A."/>
            <person name="Henrissat B."/>
            <person name="Duncan S.H."/>
            <person name="Flint H.J."/>
        </authorList>
    </citation>
    <scope>NUCLEOTIDE SEQUENCE</scope>
    <source>
        <strain evidence="2">NBRC 107715</strain>
    </source>
</reference>
<proteinExistence type="predicted"/>
<dbReference type="Proteomes" id="UP001156856">
    <property type="component" value="Unassembled WGS sequence"/>
</dbReference>
<dbReference type="EMBL" id="BJZU01000111">
    <property type="protein sequence ID" value="GEP06622.1"/>
    <property type="molecule type" value="Genomic_DNA"/>
</dbReference>
<dbReference type="OrthoDB" id="9966715at2"/>
<dbReference type="EMBL" id="BSPK01000100">
    <property type="protein sequence ID" value="GLS66236.1"/>
    <property type="molecule type" value="Genomic_DNA"/>
</dbReference>
<dbReference type="AlphaFoldDB" id="A0A512J9J6"/>
<dbReference type="Proteomes" id="UP000321960">
    <property type="component" value="Unassembled WGS sequence"/>
</dbReference>
<evidence type="ECO:0000313" key="3">
    <source>
        <dbReference type="Proteomes" id="UP000321960"/>
    </source>
</evidence>
<keyword evidence="4" id="KW-1185">Reference proteome</keyword>
<sequence length="97" mass="10860">MNAPVQIQQLAAASFGDTDMVRHDLYGALHIMRCRVESAMLGIESGDDFDVLRSMKHLAAHLNYGLELVALIEAEKARDRERRQAADRRQPRGGRAT</sequence>
<dbReference type="RefSeq" id="WP_147028146.1">
    <property type="nucleotide sequence ID" value="NZ_BJZU01000111.1"/>
</dbReference>